<dbReference type="Pfam" id="PF01471">
    <property type="entry name" value="PG_binding_1"/>
    <property type="match status" value="1"/>
</dbReference>
<feature type="domain" description="N-acetylmuramidase" evidence="2">
    <location>
        <begin position="97"/>
        <end position="266"/>
    </location>
</feature>
<dbReference type="AlphaFoldDB" id="A0A1W1EKD6"/>
<name>A0A1W1EKD6_9ZZZZ</name>
<protein>
    <submittedName>
        <fullName evidence="3">Putative phage-encoded peptidoglycan binding protein</fullName>
    </submittedName>
</protein>
<reference evidence="3" key="1">
    <citation type="submission" date="2016-10" db="EMBL/GenBank/DDBJ databases">
        <authorList>
            <person name="de Groot N.N."/>
        </authorList>
    </citation>
    <scope>NUCLEOTIDE SEQUENCE</scope>
</reference>
<dbReference type="InterPro" id="IPR036365">
    <property type="entry name" value="PGBD-like_sf"/>
</dbReference>
<proteinExistence type="predicted"/>
<evidence type="ECO:0000259" key="2">
    <source>
        <dbReference type="Pfam" id="PF11860"/>
    </source>
</evidence>
<organism evidence="3">
    <name type="scientific">hydrothermal vent metagenome</name>
    <dbReference type="NCBI Taxonomy" id="652676"/>
    <lineage>
        <taxon>unclassified sequences</taxon>
        <taxon>metagenomes</taxon>
        <taxon>ecological metagenomes</taxon>
    </lineage>
</organism>
<dbReference type="InterPro" id="IPR002477">
    <property type="entry name" value="Peptidoglycan-bd-like"/>
</dbReference>
<dbReference type="Pfam" id="PF11860">
    <property type="entry name" value="Muramidase"/>
    <property type="match status" value="1"/>
</dbReference>
<evidence type="ECO:0000259" key="1">
    <source>
        <dbReference type="Pfam" id="PF01471"/>
    </source>
</evidence>
<dbReference type="SUPFAM" id="SSF47090">
    <property type="entry name" value="PGBD-like"/>
    <property type="match status" value="1"/>
</dbReference>
<dbReference type="Gene3D" id="1.10.101.10">
    <property type="entry name" value="PGBD-like superfamily/PGBD"/>
    <property type="match status" value="1"/>
</dbReference>
<feature type="domain" description="Peptidoglycan binding-like" evidence="1">
    <location>
        <begin position="13"/>
        <end position="63"/>
    </location>
</feature>
<accession>A0A1W1EKD6</accession>
<sequence length="267" mass="31296">MLSLLRKGSSKKESVILLQTLLNQWGCRLRVDGDFGDKTLKCVKEFQLNNNLIVDGVVGAKSWTVFQQEFPSFFQSLRSKFISENDIIQASKILGVDVATVKAVYKVESNGKGFIGDNPKILFEGHVFWRQLKKHGINPYEHQRGNEDILFPRWTRKYYRQNQYIRLEKAKEIDKSSALESASWGLFQIMGYHWKSLGYNSVEEFVEKMYQNEGEQLLAFVKFIEVNGLTRFLKVRDWAGFARRYNGRGYRANRYDIKLARAYRKYR</sequence>
<gene>
    <name evidence="3" type="ORF">MNB_SV-15-863</name>
</gene>
<dbReference type="EMBL" id="FRYL01000038">
    <property type="protein sequence ID" value="SHO81297.1"/>
    <property type="molecule type" value="Genomic_DNA"/>
</dbReference>
<dbReference type="InterPro" id="IPR024408">
    <property type="entry name" value="Muramidase"/>
</dbReference>
<evidence type="ECO:0000313" key="3">
    <source>
        <dbReference type="EMBL" id="SHO81297.1"/>
    </source>
</evidence>
<dbReference type="InterPro" id="IPR036366">
    <property type="entry name" value="PGBDSf"/>
</dbReference>